<evidence type="ECO:0000259" key="7">
    <source>
        <dbReference type="Pfam" id="PF05154"/>
    </source>
</evidence>
<name>A0A7Z8JXT2_9CELL</name>
<keyword evidence="2 6" id="KW-0812">Transmembrane</keyword>
<evidence type="ECO:0000256" key="1">
    <source>
        <dbReference type="ARBA" id="ARBA00004141"/>
    </source>
</evidence>
<dbReference type="InterPro" id="IPR007829">
    <property type="entry name" value="TM2"/>
</dbReference>
<accession>A0A7Z8JXT2</accession>
<feature type="compositionally biased region" description="Low complexity" evidence="5">
    <location>
        <begin position="32"/>
        <end position="46"/>
    </location>
</feature>
<dbReference type="AlphaFoldDB" id="A0A7Z8JXT2"/>
<dbReference type="GO" id="GO:0016020">
    <property type="term" value="C:membrane"/>
    <property type="evidence" value="ECO:0007669"/>
    <property type="project" value="UniProtKB-SubCell"/>
</dbReference>
<dbReference type="Pfam" id="PF05154">
    <property type="entry name" value="TM2"/>
    <property type="match status" value="1"/>
</dbReference>
<comment type="subcellular location">
    <subcellularLocation>
        <location evidence="1">Membrane</location>
        <topology evidence="1">Multi-pass membrane protein</topology>
    </subcellularLocation>
</comment>
<evidence type="ECO:0000313" key="9">
    <source>
        <dbReference type="Proteomes" id="UP000308121"/>
    </source>
</evidence>
<gene>
    <name evidence="8" type="ORF">FA014_12755</name>
</gene>
<protein>
    <recommendedName>
        <fullName evidence="7">TM2 domain-containing protein</fullName>
    </recommendedName>
</protein>
<keyword evidence="3 6" id="KW-1133">Transmembrane helix</keyword>
<feature type="compositionally biased region" description="Pro residues" evidence="5">
    <location>
        <begin position="12"/>
        <end position="27"/>
    </location>
</feature>
<feature type="transmembrane region" description="Helical" evidence="6">
    <location>
        <begin position="148"/>
        <end position="166"/>
    </location>
</feature>
<evidence type="ECO:0000256" key="5">
    <source>
        <dbReference type="SAM" id="MobiDB-lite"/>
    </source>
</evidence>
<evidence type="ECO:0000256" key="2">
    <source>
        <dbReference type="ARBA" id="ARBA00022692"/>
    </source>
</evidence>
<feature type="domain" description="TM2" evidence="7">
    <location>
        <begin position="141"/>
        <end position="194"/>
    </location>
</feature>
<dbReference type="RefSeq" id="WP_154730051.1">
    <property type="nucleotide sequence ID" value="NZ_SZYE01000105.1"/>
</dbReference>
<evidence type="ECO:0000256" key="6">
    <source>
        <dbReference type="SAM" id="Phobius"/>
    </source>
</evidence>
<comment type="caution">
    <text evidence="8">The sequence shown here is derived from an EMBL/GenBank/DDBJ whole genome shotgun (WGS) entry which is preliminary data.</text>
</comment>
<organism evidence="8 9">
    <name type="scientific">Cellulomonas hominis</name>
    <dbReference type="NCBI Taxonomy" id="156981"/>
    <lineage>
        <taxon>Bacteria</taxon>
        <taxon>Bacillati</taxon>
        <taxon>Actinomycetota</taxon>
        <taxon>Actinomycetes</taxon>
        <taxon>Micrococcales</taxon>
        <taxon>Cellulomonadaceae</taxon>
        <taxon>Cellulomonas</taxon>
    </lineage>
</organism>
<feature type="region of interest" description="Disordered" evidence="5">
    <location>
        <begin position="1"/>
        <end position="69"/>
    </location>
</feature>
<keyword evidence="4 6" id="KW-0472">Membrane</keyword>
<dbReference type="EMBL" id="SZYE01000105">
    <property type="protein sequence ID" value="TKR23154.1"/>
    <property type="molecule type" value="Genomic_DNA"/>
</dbReference>
<evidence type="ECO:0000313" key="8">
    <source>
        <dbReference type="EMBL" id="TKR23154.1"/>
    </source>
</evidence>
<evidence type="ECO:0000256" key="3">
    <source>
        <dbReference type="ARBA" id="ARBA00022989"/>
    </source>
</evidence>
<proteinExistence type="predicted"/>
<feature type="compositionally biased region" description="Low complexity" evidence="5">
    <location>
        <begin position="57"/>
        <end position="69"/>
    </location>
</feature>
<feature type="transmembrane region" description="Helical" evidence="6">
    <location>
        <begin position="178"/>
        <end position="203"/>
    </location>
</feature>
<evidence type="ECO:0000256" key="4">
    <source>
        <dbReference type="ARBA" id="ARBA00023136"/>
    </source>
</evidence>
<sequence length="224" mass="22589">MSDQHPTAAPGDPQPEGAPPGPSPYGPGPGAGQPDASPSAPYAAPYPAQPYPGQPAGGDPYAAAPGGDPYAAPPYGDPYAAAPYGDPYAAAQPYPAQQPEPHPAAYAAPGYAVAPYSAPGYASAYPVAYGTDPLTGLAWSDKSKTTAGLLQLLLPLVGVCGVGRLYAGQTAIGLAQLLGFFVGCVLMVVLIGFVVAPAVWLWAVVDGIVLLTTGGRDQYGRLLR</sequence>
<dbReference type="Proteomes" id="UP000308121">
    <property type="component" value="Unassembled WGS sequence"/>
</dbReference>
<reference evidence="8 9" key="1">
    <citation type="submission" date="2019-05" db="EMBL/GenBank/DDBJ databases">
        <title>Genome sequence of Cellulomonas hominis strain CS1.</title>
        <authorList>
            <person name="Belmont J."/>
            <person name="Maclea K.S."/>
        </authorList>
    </citation>
    <scope>NUCLEOTIDE SEQUENCE [LARGE SCALE GENOMIC DNA]</scope>
    <source>
        <strain evidence="8 9">CS1</strain>
    </source>
</reference>